<keyword evidence="10" id="KW-0460">Magnesium</keyword>
<name>A0A8J7PD33_9BACT</name>
<comment type="cofactor">
    <cofactor evidence="1 10">
        <name>Mg(2+)</name>
        <dbReference type="ChEBI" id="CHEBI:18420"/>
    </cofactor>
</comment>
<keyword evidence="10" id="KW-0963">Cytoplasm</keyword>
<keyword evidence="10" id="KW-0597">Phosphoprotein</keyword>
<dbReference type="PROSITE" id="PS51374">
    <property type="entry name" value="NDPK_LIKE"/>
    <property type="match status" value="1"/>
</dbReference>
<dbReference type="Gene3D" id="3.30.70.141">
    <property type="entry name" value="Nucleoside diphosphate kinase-like domain"/>
    <property type="match status" value="1"/>
</dbReference>
<dbReference type="Pfam" id="PF00334">
    <property type="entry name" value="NDK"/>
    <property type="match status" value="1"/>
</dbReference>
<keyword evidence="4 10" id="KW-0547">Nucleotide-binding</keyword>
<evidence type="ECO:0000256" key="10">
    <source>
        <dbReference type="HAMAP-Rule" id="MF_00451"/>
    </source>
</evidence>
<gene>
    <name evidence="10 15" type="primary">ndk</name>
    <name evidence="15" type="ORF">J0M35_01260</name>
</gene>
<evidence type="ECO:0000313" key="15">
    <source>
        <dbReference type="EMBL" id="MBN8658962.1"/>
    </source>
</evidence>
<dbReference type="PRINTS" id="PR01243">
    <property type="entry name" value="NUCDPKINASE"/>
</dbReference>
<comment type="subunit">
    <text evidence="10">Homotetramer.</text>
</comment>
<feature type="binding site" evidence="10 11">
    <location>
        <position position="114"/>
    </location>
    <ligand>
        <name>ATP</name>
        <dbReference type="ChEBI" id="CHEBI:30616"/>
    </ligand>
</feature>
<evidence type="ECO:0000256" key="4">
    <source>
        <dbReference type="ARBA" id="ARBA00022741"/>
    </source>
</evidence>
<dbReference type="FunFam" id="3.30.70.141:FF:000002">
    <property type="entry name" value="Nucleoside diphosphate kinase"/>
    <property type="match status" value="1"/>
</dbReference>
<evidence type="ECO:0000256" key="11">
    <source>
        <dbReference type="PROSITE-ProRule" id="PRU00706"/>
    </source>
</evidence>
<keyword evidence="10" id="KW-0479">Metal-binding</keyword>
<keyword evidence="7 10" id="KW-0546">Nucleotide metabolism</keyword>
<dbReference type="PROSITE" id="PS00469">
    <property type="entry name" value="NDPK"/>
    <property type="match status" value="1"/>
</dbReference>
<sequence>MSQERTFVAVKPDGVERGYVGEIISRFERRGLKLVGLKQMQVPVELAERHYGEHKGKPFFDGLVKFITSGPIVAMVWEGKGAITLARNVIGATNPAQSAPGTIRGDLAVEIGRNMVHGSDGPESAAREIGLFFKDEELIKDWNRAVDKWVCE</sequence>
<keyword evidence="3 10" id="KW-0808">Transferase</keyword>
<evidence type="ECO:0000256" key="6">
    <source>
        <dbReference type="ARBA" id="ARBA00022840"/>
    </source>
</evidence>
<feature type="active site" description="Pros-phosphohistidine intermediate" evidence="10 11">
    <location>
        <position position="117"/>
    </location>
</feature>
<feature type="binding site" evidence="10 11">
    <location>
        <position position="104"/>
    </location>
    <ligand>
        <name>ATP</name>
        <dbReference type="ChEBI" id="CHEBI:30616"/>
    </ligand>
</feature>
<dbReference type="GO" id="GO:0004550">
    <property type="term" value="F:nucleoside diphosphate kinase activity"/>
    <property type="evidence" value="ECO:0007669"/>
    <property type="project" value="UniProtKB-UniRule"/>
</dbReference>
<dbReference type="GO" id="GO:0006241">
    <property type="term" value="P:CTP biosynthetic process"/>
    <property type="evidence" value="ECO:0007669"/>
    <property type="project" value="UniProtKB-UniRule"/>
</dbReference>
<dbReference type="InterPro" id="IPR036850">
    <property type="entry name" value="NDK-like_dom_sf"/>
</dbReference>
<evidence type="ECO:0000256" key="5">
    <source>
        <dbReference type="ARBA" id="ARBA00022777"/>
    </source>
</evidence>
<protein>
    <recommendedName>
        <fullName evidence="10 13">Nucleoside diphosphate kinase</fullName>
        <shortName evidence="10">NDK</shortName>
        <shortName evidence="10">NDP kinase</shortName>
        <ecNumber evidence="10 13">2.7.4.6</ecNumber>
    </recommendedName>
    <alternativeName>
        <fullName evidence="10">Nucleoside-2-P kinase</fullName>
    </alternativeName>
</protein>
<dbReference type="HAMAP" id="MF_00451">
    <property type="entry name" value="NDP_kinase"/>
    <property type="match status" value="1"/>
</dbReference>
<proteinExistence type="inferred from homology"/>
<dbReference type="CDD" id="cd04413">
    <property type="entry name" value="NDPk_I"/>
    <property type="match status" value="1"/>
</dbReference>
<feature type="binding site" evidence="10 11">
    <location>
        <position position="93"/>
    </location>
    <ligand>
        <name>ATP</name>
        <dbReference type="ChEBI" id="CHEBI:30616"/>
    </ligand>
</feature>
<comment type="catalytic activity">
    <reaction evidence="10">
        <text>a ribonucleoside 5'-diphosphate + ATP = a ribonucleoside 5'-triphosphate + ADP</text>
        <dbReference type="Rhea" id="RHEA:18113"/>
        <dbReference type="ChEBI" id="CHEBI:30616"/>
        <dbReference type="ChEBI" id="CHEBI:57930"/>
        <dbReference type="ChEBI" id="CHEBI:61557"/>
        <dbReference type="ChEBI" id="CHEBI:456216"/>
        <dbReference type="EC" id="2.7.4.6"/>
    </reaction>
</comment>
<dbReference type="GO" id="GO:0006183">
    <property type="term" value="P:GTP biosynthetic process"/>
    <property type="evidence" value="ECO:0007669"/>
    <property type="project" value="UniProtKB-UniRule"/>
</dbReference>
<evidence type="ECO:0000256" key="13">
    <source>
        <dbReference type="RuleBase" id="RU004013"/>
    </source>
</evidence>
<feature type="binding site" evidence="10 11">
    <location>
        <position position="11"/>
    </location>
    <ligand>
        <name>ATP</name>
        <dbReference type="ChEBI" id="CHEBI:30616"/>
    </ligand>
</feature>
<comment type="catalytic activity">
    <reaction evidence="10 13">
        <text>a 2'-deoxyribonucleoside 5'-diphosphate + ATP = a 2'-deoxyribonucleoside 5'-triphosphate + ADP</text>
        <dbReference type="Rhea" id="RHEA:44640"/>
        <dbReference type="ChEBI" id="CHEBI:30616"/>
        <dbReference type="ChEBI" id="CHEBI:61560"/>
        <dbReference type="ChEBI" id="CHEBI:73316"/>
        <dbReference type="ChEBI" id="CHEBI:456216"/>
        <dbReference type="EC" id="2.7.4.6"/>
    </reaction>
</comment>
<dbReference type="GO" id="GO:0006228">
    <property type="term" value="P:UTP biosynthetic process"/>
    <property type="evidence" value="ECO:0007669"/>
    <property type="project" value="UniProtKB-UniRule"/>
</dbReference>
<dbReference type="InterPro" id="IPR001564">
    <property type="entry name" value="Nucleoside_diP_kinase"/>
</dbReference>
<feature type="binding site" evidence="10 11">
    <location>
        <position position="87"/>
    </location>
    <ligand>
        <name>ATP</name>
        <dbReference type="ChEBI" id="CHEBI:30616"/>
    </ligand>
</feature>
<evidence type="ECO:0000259" key="14">
    <source>
        <dbReference type="SMART" id="SM00562"/>
    </source>
</evidence>
<dbReference type="AlphaFoldDB" id="A0A8J7PD33"/>
<evidence type="ECO:0000256" key="9">
    <source>
        <dbReference type="ARBA" id="ARBA00047945"/>
    </source>
</evidence>
<dbReference type="EMBL" id="JAFLCK010000001">
    <property type="protein sequence ID" value="MBN8658962.1"/>
    <property type="molecule type" value="Genomic_DNA"/>
</dbReference>
<dbReference type="InterPro" id="IPR023005">
    <property type="entry name" value="Nucleoside_diP_kinase_AS"/>
</dbReference>
<dbReference type="PANTHER" id="PTHR11349">
    <property type="entry name" value="NUCLEOSIDE DIPHOSPHATE KINASE"/>
    <property type="match status" value="1"/>
</dbReference>
<evidence type="ECO:0000256" key="1">
    <source>
        <dbReference type="ARBA" id="ARBA00001946"/>
    </source>
</evidence>
<evidence type="ECO:0000256" key="2">
    <source>
        <dbReference type="ARBA" id="ARBA00008142"/>
    </source>
</evidence>
<comment type="caution">
    <text evidence="15">The sequence shown here is derived from an EMBL/GenBank/DDBJ whole genome shotgun (WGS) entry which is preliminary data.</text>
</comment>
<dbReference type="GO" id="GO:0046872">
    <property type="term" value="F:metal ion binding"/>
    <property type="evidence" value="ECO:0007669"/>
    <property type="project" value="UniProtKB-KW"/>
</dbReference>
<dbReference type="EC" id="2.7.4.6" evidence="10 13"/>
<comment type="similarity">
    <text evidence="2 10 11 12">Belongs to the NDK family.</text>
</comment>
<comment type="function">
    <text evidence="10">Major role in the synthesis of nucleoside triphosphates other than ATP. The ATP gamma phosphate is transferred to the NDP beta phosphate via a ping-pong mechanism, using a phosphorylated active-site intermediate.</text>
</comment>
<feature type="binding site" evidence="10 11">
    <location>
        <position position="59"/>
    </location>
    <ligand>
        <name>ATP</name>
        <dbReference type="ChEBI" id="CHEBI:30616"/>
    </ligand>
</feature>
<keyword evidence="5 10" id="KW-0418">Kinase</keyword>
<dbReference type="NCBIfam" id="NF001908">
    <property type="entry name" value="PRK00668.1"/>
    <property type="match status" value="1"/>
</dbReference>
<keyword evidence="6 10" id="KW-0067">ATP-binding</keyword>
<reference evidence="15" key="1">
    <citation type="submission" date="2021-02" db="EMBL/GenBank/DDBJ databases">
        <title>Genome-Resolved Metagenomics of a Microbial Community Performing Photosynthetic Biological Nutrient Removal.</title>
        <authorList>
            <person name="Mcdaniel E.A."/>
        </authorList>
    </citation>
    <scope>NUCLEOTIDE SEQUENCE</scope>
    <source>
        <strain evidence="15">UWPOB_OBS1</strain>
    </source>
</reference>
<comment type="subcellular location">
    <subcellularLocation>
        <location evidence="10">Cytoplasm</location>
    </subcellularLocation>
</comment>
<accession>A0A8J7PD33</accession>
<dbReference type="GO" id="GO:0005737">
    <property type="term" value="C:cytoplasm"/>
    <property type="evidence" value="ECO:0007669"/>
    <property type="project" value="UniProtKB-SubCell"/>
</dbReference>
<organism evidence="15 16">
    <name type="scientific">Candidatus Obscuribacter phosphatis</name>
    <dbReference type="NCBI Taxonomy" id="1906157"/>
    <lineage>
        <taxon>Bacteria</taxon>
        <taxon>Bacillati</taxon>
        <taxon>Candidatus Melainabacteria</taxon>
        <taxon>Candidatus Obscuribacterales</taxon>
        <taxon>Candidatus Obscuribacteraceae</taxon>
        <taxon>Candidatus Obscuribacter</taxon>
    </lineage>
</organism>
<dbReference type="SMART" id="SM00562">
    <property type="entry name" value="NDK"/>
    <property type="match status" value="1"/>
</dbReference>
<comment type="catalytic activity">
    <reaction evidence="9">
        <text>dZDP + ATP = dZTP + ADP</text>
        <dbReference type="Rhea" id="RHEA:67644"/>
        <dbReference type="ChEBI" id="CHEBI:30616"/>
        <dbReference type="ChEBI" id="CHEBI:172929"/>
        <dbReference type="ChEBI" id="CHEBI:172931"/>
        <dbReference type="ChEBI" id="CHEBI:456216"/>
    </reaction>
</comment>
<dbReference type="InterPro" id="IPR034907">
    <property type="entry name" value="NDK-like_dom"/>
</dbReference>
<dbReference type="Proteomes" id="UP000664277">
    <property type="component" value="Unassembled WGS sequence"/>
</dbReference>
<dbReference type="SUPFAM" id="SSF54919">
    <property type="entry name" value="Nucleoside diphosphate kinase, NDK"/>
    <property type="match status" value="1"/>
</dbReference>
<evidence type="ECO:0000256" key="8">
    <source>
        <dbReference type="ARBA" id="ARBA00024802"/>
    </source>
</evidence>
<comment type="function">
    <text evidence="8">(Microbial infection) Catalyzes the phosphorylation of dZDP to dZTP, when the bacterium is infected by a phage that produces the substrate for the synthesis of dZTP (2- amino-2'-deoxyadenosine 5'-triphosphate), which is then used by the phage as a DNA polymerase substrate.</text>
</comment>
<evidence type="ECO:0000256" key="12">
    <source>
        <dbReference type="RuleBase" id="RU004011"/>
    </source>
</evidence>
<dbReference type="GO" id="GO:0005524">
    <property type="term" value="F:ATP binding"/>
    <property type="evidence" value="ECO:0007669"/>
    <property type="project" value="UniProtKB-UniRule"/>
</dbReference>
<feature type="domain" description="Nucleoside diphosphate kinase-like" evidence="14">
    <location>
        <begin position="3"/>
        <end position="140"/>
    </location>
</feature>
<evidence type="ECO:0000256" key="3">
    <source>
        <dbReference type="ARBA" id="ARBA00022679"/>
    </source>
</evidence>
<evidence type="ECO:0000256" key="7">
    <source>
        <dbReference type="ARBA" id="ARBA00023080"/>
    </source>
</evidence>
<evidence type="ECO:0000313" key="16">
    <source>
        <dbReference type="Proteomes" id="UP000664277"/>
    </source>
</evidence>